<reference evidence="1 2" key="1">
    <citation type="submission" date="2022-09" db="EMBL/GenBank/DDBJ databases">
        <title>Xylan utilization by haloarchaea-nanohaloarchaea associations.</title>
        <authorList>
            <person name="Yakimov M."/>
        </authorList>
    </citation>
    <scope>NUCLEOTIDE SEQUENCE [LARGE SCALE GENOMIC DNA]</scope>
    <source>
        <strain evidence="1 2">SVXNc</strain>
    </source>
</reference>
<dbReference type="Pfam" id="PF26241">
    <property type="entry name" value="Cas_Csc1"/>
    <property type="match status" value="1"/>
</dbReference>
<dbReference type="RefSeq" id="WP_347722238.1">
    <property type="nucleotide sequence ID" value="NZ_CP104395.1"/>
</dbReference>
<protein>
    <submittedName>
        <fullName evidence="1">CRISPR-associated protein Cas5</fullName>
    </submittedName>
</protein>
<organism evidence="1 2">
    <name type="scientific">Candidatus Nanohalococcus occultus</name>
    <dbReference type="NCBI Taxonomy" id="2978047"/>
    <lineage>
        <taxon>Archaea</taxon>
        <taxon>Candidatus Nanohalarchaeota</taxon>
        <taxon>Candidatus Nanohalarchaeota incertae sedis</taxon>
        <taxon>Candidatus Nanohalococcus</taxon>
    </lineage>
</organism>
<dbReference type="EMBL" id="CP104395">
    <property type="protein sequence ID" value="WEL19367.1"/>
    <property type="molecule type" value="Genomic_DNA"/>
</dbReference>
<name>A0ABY8CDS9_9ARCH</name>
<proteinExistence type="predicted"/>
<dbReference type="GeneID" id="90589778"/>
<accession>A0ABY8CDS9</accession>
<evidence type="ECO:0000313" key="2">
    <source>
        <dbReference type="Proteomes" id="UP001218034"/>
    </source>
</evidence>
<dbReference type="InterPro" id="IPR017576">
    <property type="entry name" value="CRISPR-assoc_prot_Csc1"/>
</dbReference>
<sequence>MKAYRLEIRTEGIVRGAAREIGRLVETGSYISNTSLYYALGISKSRYADTLGKPTYTEDTEDQKDIYVAPARPVNETKYTNLLTTVSGNKYAERNLSAQDPENEVADKNFPKVGTEKVVTSGNRFETFLIAEDDIELPKYFRLGKKRGKCSLEIEEIEIEKKNGEFTSSHPIGAYDTGLEPKGDLLTRKIRPAPLILQARYKGNYYELNYGENEKAVLPGDLEFLKQKR</sequence>
<dbReference type="NCBIfam" id="TIGR03159">
    <property type="entry name" value="cas_Csc1"/>
    <property type="match status" value="1"/>
</dbReference>
<keyword evidence="2" id="KW-1185">Reference proteome</keyword>
<gene>
    <name evidence="1" type="primary">cas5</name>
    <name evidence="1" type="ORF">SVXNc_0342</name>
</gene>
<evidence type="ECO:0000313" key="1">
    <source>
        <dbReference type="EMBL" id="WEL19367.1"/>
    </source>
</evidence>
<dbReference type="Proteomes" id="UP001218034">
    <property type="component" value="Chromosome"/>
</dbReference>